<evidence type="ECO:0000259" key="1">
    <source>
        <dbReference type="PROSITE" id="PS50943"/>
    </source>
</evidence>
<dbReference type="SUPFAM" id="SSF47413">
    <property type="entry name" value="lambda repressor-like DNA-binding domains"/>
    <property type="match status" value="1"/>
</dbReference>
<proteinExistence type="predicted"/>
<accession>A0ABV6NFA8</accession>
<dbReference type="Gene3D" id="1.25.40.10">
    <property type="entry name" value="Tetratricopeptide repeat domain"/>
    <property type="match status" value="1"/>
</dbReference>
<dbReference type="Gene3D" id="1.10.260.40">
    <property type="entry name" value="lambda repressor-like DNA-binding domains"/>
    <property type="match status" value="1"/>
</dbReference>
<reference evidence="2 3" key="1">
    <citation type="submission" date="2024-09" db="EMBL/GenBank/DDBJ databases">
        <authorList>
            <person name="Sun Q."/>
            <person name="Mori K."/>
        </authorList>
    </citation>
    <scope>NUCLEOTIDE SEQUENCE [LARGE SCALE GENOMIC DNA]</scope>
    <source>
        <strain evidence="2 3">NCAIM B.02301</strain>
    </source>
</reference>
<sequence>MIKYYRLKKHLTQSQLAEGICSVPHLSKIENNHYRASEATAFLLLEKLGIDLSQEYEKYQLLKTDLDEFVEAILYYDLESIHKYGKKLKEREELYAQTDLIHLYHIYMMRYYSFTKNLGKAKEHRKVLEKLQANLSPLEELLFSFNIGLLLFDENKMVEARDHFLTLKSMSISSFIIRDLFYQISLCFSVLNHPEKAVTYAKKALTYYKEENNFIRTVHTQMILGINYARLGLYNEGVDIYKILLRNTRLLRLDNLYHQIIYNYSLLLLRKNHFTEALHYLNEAITVFNKGSQHHILSLLAIIEILIKLKKDPSEIREHIKEVLQYSHSTNLKKYALLAQKFEYELTSHNEMYDFIENQLFPFLKKHHHIEEMMITALDLAKHHQTLGHIEKANDYYNEYISNLQKEEFQ</sequence>
<feature type="domain" description="HTH cro/C1-type" evidence="1">
    <location>
        <begin position="2"/>
        <end position="56"/>
    </location>
</feature>
<dbReference type="InterPro" id="IPR001387">
    <property type="entry name" value="Cro/C1-type_HTH"/>
</dbReference>
<dbReference type="SUPFAM" id="SSF48452">
    <property type="entry name" value="TPR-like"/>
    <property type="match status" value="1"/>
</dbReference>
<dbReference type="CDD" id="cd00093">
    <property type="entry name" value="HTH_XRE"/>
    <property type="match status" value="1"/>
</dbReference>
<evidence type="ECO:0000313" key="2">
    <source>
        <dbReference type="EMBL" id="MFC0559454.1"/>
    </source>
</evidence>
<name>A0ABV6NFA8_9BACI</name>
<dbReference type="InterPro" id="IPR011990">
    <property type="entry name" value="TPR-like_helical_dom_sf"/>
</dbReference>
<keyword evidence="3" id="KW-1185">Reference proteome</keyword>
<organism evidence="2 3">
    <name type="scientific">Halalkalibacter alkalisediminis</name>
    <dbReference type="NCBI Taxonomy" id="935616"/>
    <lineage>
        <taxon>Bacteria</taxon>
        <taxon>Bacillati</taxon>
        <taxon>Bacillota</taxon>
        <taxon>Bacilli</taxon>
        <taxon>Bacillales</taxon>
        <taxon>Bacillaceae</taxon>
        <taxon>Halalkalibacter</taxon>
    </lineage>
</organism>
<dbReference type="InterPro" id="IPR010982">
    <property type="entry name" value="Lambda_DNA-bd_dom_sf"/>
</dbReference>
<dbReference type="Pfam" id="PF01381">
    <property type="entry name" value="HTH_3"/>
    <property type="match status" value="1"/>
</dbReference>
<evidence type="ECO:0000313" key="3">
    <source>
        <dbReference type="Proteomes" id="UP001589833"/>
    </source>
</evidence>
<gene>
    <name evidence="2" type="ORF">ACFFH4_10375</name>
</gene>
<dbReference type="EMBL" id="JBHLTR010000013">
    <property type="protein sequence ID" value="MFC0559454.1"/>
    <property type="molecule type" value="Genomic_DNA"/>
</dbReference>
<dbReference type="Proteomes" id="UP001589833">
    <property type="component" value="Unassembled WGS sequence"/>
</dbReference>
<protein>
    <submittedName>
        <fullName evidence="2">Helix-turn-helix domain-containing protein</fullName>
    </submittedName>
</protein>
<dbReference type="PROSITE" id="PS50943">
    <property type="entry name" value="HTH_CROC1"/>
    <property type="match status" value="1"/>
</dbReference>
<comment type="caution">
    <text evidence="2">The sequence shown here is derived from an EMBL/GenBank/DDBJ whole genome shotgun (WGS) entry which is preliminary data.</text>
</comment>
<dbReference type="SMART" id="SM00530">
    <property type="entry name" value="HTH_XRE"/>
    <property type="match status" value="1"/>
</dbReference>